<proteinExistence type="predicted"/>
<evidence type="ECO:0000259" key="2">
    <source>
        <dbReference type="Pfam" id="PF18251"/>
    </source>
</evidence>
<accession>A0A8H6I1B5</accession>
<dbReference type="Proteomes" id="UP000521943">
    <property type="component" value="Unassembled WGS sequence"/>
</dbReference>
<keyword evidence="1" id="KW-0732">Signal</keyword>
<keyword evidence="4" id="KW-1185">Reference proteome</keyword>
<evidence type="ECO:0000256" key="1">
    <source>
        <dbReference type="SAM" id="SignalP"/>
    </source>
</evidence>
<dbReference type="InterPro" id="IPR041284">
    <property type="entry name" value="Copsin"/>
</dbReference>
<dbReference type="Pfam" id="PF18251">
    <property type="entry name" value="Defensin_5"/>
    <property type="match status" value="1"/>
</dbReference>
<gene>
    <name evidence="3" type="ORF">DFP72DRAFT_892784</name>
</gene>
<protein>
    <recommendedName>
        <fullName evidence="2">Fungal defensin Copsin domain-containing protein</fullName>
    </recommendedName>
</protein>
<evidence type="ECO:0000313" key="4">
    <source>
        <dbReference type="Proteomes" id="UP000521943"/>
    </source>
</evidence>
<feature type="signal peptide" evidence="1">
    <location>
        <begin position="1"/>
        <end position="22"/>
    </location>
</feature>
<evidence type="ECO:0000313" key="3">
    <source>
        <dbReference type="EMBL" id="KAF6756940.1"/>
    </source>
</evidence>
<dbReference type="PROSITE" id="PS51257">
    <property type="entry name" value="PROKAR_LIPOPROTEIN"/>
    <property type="match status" value="1"/>
</dbReference>
<feature type="chain" id="PRO_5034841393" description="Fungal defensin Copsin domain-containing protein" evidence="1">
    <location>
        <begin position="23"/>
        <end position="185"/>
    </location>
</feature>
<organism evidence="3 4">
    <name type="scientific">Ephemerocybe angulata</name>
    <dbReference type="NCBI Taxonomy" id="980116"/>
    <lineage>
        <taxon>Eukaryota</taxon>
        <taxon>Fungi</taxon>
        <taxon>Dikarya</taxon>
        <taxon>Basidiomycota</taxon>
        <taxon>Agaricomycotina</taxon>
        <taxon>Agaricomycetes</taxon>
        <taxon>Agaricomycetidae</taxon>
        <taxon>Agaricales</taxon>
        <taxon>Agaricineae</taxon>
        <taxon>Psathyrellaceae</taxon>
        <taxon>Ephemerocybe</taxon>
    </lineage>
</organism>
<dbReference type="Gene3D" id="3.30.30.140">
    <property type="match status" value="1"/>
</dbReference>
<reference evidence="3 4" key="1">
    <citation type="submission" date="2020-07" db="EMBL/GenBank/DDBJ databases">
        <title>Comparative genomics of pyrophilous fungi reveals a link between fire events and developmental genes.</title>
        <authorList>
            <consortium name="DOE Joint Genome Institute"/>
            <person name="Steindorff A.S."/>
            <person name="Carver A."/>
            <person name="Calhoun S."/>
            <person name="Stillman K."/>
            <person name="Liu H."/>
            <person name="Lipzen A."/>
            <person name="Pangilinan J."/>
            <person name="Labutti K."/>
            <person name="Bruns T.D."/>
            <person name="Grigoriev I.V."/>
        </authorList>
    </citation>
    <scope>NUCLEOTIDE SEQUENCE [LARGE SCALE GENOMIC DNA]</scope>
    <source>
        <strain evidence="3 4">CBS 144469</strain>
    </source>
</reference>
<comment type="caution">
    <text evidence="3">The sequence shown here is derived from an EMBL/GenBank/DDBJ whole genome shotgun (WGS) entry which is preliminary data.</text>
</comment>
<dbReference type="AlphaFoldDB" id="A0A8H6I1B5"/>
<name>A0A8H6I1B5_9AGAR</name>
<dbReference type="OrthoDB" id="2926249at2759"/>
<sequence length="185" mass="19024">MKFTLAPVLALALLSGASFGLASSTSNSAAACVHSCFTSAATSVGCAISNHGCVKNIVTLFEERVQQCLVAKKCTHLPDVDGDEPAFASDAIALQMALRPQTEFDGMLSDNTSTTLARVTPRGSSLTKRACNSASGLCVLSSSRCNTYCKTCHAASNGGCTDCSEGICAGFLGLTCVCQTPCRSC</sequence>
<dbReference type="EMBL" id="JACGCI010000024">
    <property type="protein sequence ID" value="KAF6756940.1"/>
    <property type="molecule type" value="Genomic_DNA"/>
</dbReference>
<feature type="domain" description="Fungal defensin Copsin" evidence="2">
    <location>
        <begin position="131"/>
        <end position="166"/>
    </location>
</feature>